<reference evidence="1" key="1">
    <citation type="submission" date="2019-10" db="EMBL/GenBank/DDBJ databases">
        <title>Description of Paenibacillus glebae sp. nov.</title>
        <authorList>
            <person name="Carlier A."/>
            <person name="Qi S."/>
        </authorList>
    </citation>
    <scope>NUCLEOTIDE SEQUENCE</scope>
    <source>
        <strain evidence="1">LMG 31456</strain>
    </source>
</reference>
<name>A0A972GRN3_9BACL</name>
<dbReference type="Proteomes" id="UP000641588">
    <property type="component" value="Unassembled WGS sequence"/>
</dbReference>
<organism evidence="1 2">
    <name type="scientific">Paenibacillus foliorum</name>
    <dbReference type="NCBI Taxonomy" id="2654974"/>
    <lineage>
        <taxon>Bacteria</taxon>
        <taxon>Bacillati</taxon>
        <taxon>Bacillota</taxon>
        <taxon>Bacilli</taxon>
        <taxon>Bacillales</taxon>
        <taxon>Paenibacillaceae</taxon>
        <taxon>Paenibacillus</taxon>
    </lineage>
</organism>
<sequence>MSGWTLLEEDELEMVWSRLYRDFHFKPSTIIYPSYRLPSPSIKYDISNHYTEELIRDFEDKSVIAFQQCTQPGELIYALDWQHDCYLVEARLEFPRHVPLRVENRDWIISIHPDGDYHFFLARDFSWGILGHPWEETITIYGEKLISCLLKDEPHMLHKVLQRG</sequence>
<gene>
    <name evidence="1" type="ORF">GC093_04885</name>
</gene>
<dbReference type="Pfam" id="PF10898">
    <property type="entry name" value="DUF2716"/>
    <property type="match status" value="1"/>
</dbReference>
<evidence type="ECO:0000313" key="1">
    <source>
        <dbReference type="EMBL" id="NOU92567.1"/>
    </source>
</evidence>
<accession>A0A972GRN3</accession>
<dbReference type="RefSeq" id="WP_171650760.1">
    <property type="nucleotide sequence ID" value="NZ_WHOD01000016.1"/>
</dbReference>
<proteinExistence type="predicted"/>
<comment type="caution">
    <text evidence="1">The sequence shown here is derived from an EMBL/GenBank/DDBJ whole genome shotgun (WGS) entry which is preliminary data.</text>
</comment>
<dbReference type="AlphaFoldDB" id="A0A972GRN3"/>
<protein>
    <submittedName>
        <fullName evidence="1">DUF2716 domain-containing protein</fullName>
    </submittedName>
</protein>
<keyword evidence="2" id="KW-1185">Reference proteome</keyword>
<dbReference type="InterPro" id="IPR020323">
    <property type="entry name" value="DUF2716"/>
</dbReference>
<dbReference type="EMBL" id="WHOD01000016">
    <property type="protein sequence ID" value="NOU92567.1"/>
    <property type="molecule type" value="Genomic_DNA"/>
</dbReference>
<evidence type="ECO:0000313" key="2">
    <source>
        <dbReference type="Proteomes" id="UP000641588"/>
    </source>
</evidence>